<evidence type="ECO:0008006" key="3">
    <source>
        <dbReference type="Google" id="ProtNLM"/>
    </source>
</evidence>
<organism evidence="1 2">
    <name type="scientific">Paraclostridium sordellii</name>
    <name type="common">Clostridium sordellii</name>
    <dbReference type="NCBI Taxonomy" id="1505"/>
    <lineage>
        <taxon>Bacteria</taxon>
        <taxon>Bacillati</taxon>
        <taxon>Bacillota</taxon>
        <taxon>Clostridia</taxon>
        <taxon>Peptostreptococcales</taxon>
        <taxon>Peptostreptococcaceae</taxon>
        <taxon>Paraclostridium</taxon>
    </lineage>
</organism>
<dbReference type="AlphaFoldDB" id="A0A0C7L5R5"/>
<dbReference type="Proteomes" id="UP000049127">
    <property type="component" value="Unassembled WGS sequence"/>
</dbReference>
<dbReference type="RefSeq" id="WP_055343279.1">
    <property type="nucleotide sequence ID" value="NZ_CEKZ01000027.1"/>
</dbReference>
<reference evidence="1 2" key="1">
    <citation type="submission" date="2015-01" db="EMBL/GenBank/DDBJ databases">
        <authorList>
            <person name="Aslett A.Martin."/>
            <person name="De Silva Nishadi"/>
        </authorList>
    </citation>
    <scope>NUCLEOTIDE SEQUENCE [LARGE SCALE GENOMIC DNA]</scope>
    <source>
        <strain evidence="1 2">R28058</strain>
    </source>
</reference>
<gene>
    <name evidence="1" type="ORF">R28058_32841</name>
</gene>
<dbReference type="InterPro" id="IPR025394">
    <property type="entry name" value="DUF4127"/>
</dbReference>
<dbReference type="Pfam" id="PF13552">
    <property type="entry name" value="DUF4127"/>
    <property type="match status" value="2"/>
</dbReference>
<sequence>MTDKKVVVYVPLDDRPCNNERVQLAGKAMGIEILFPPKDYFKNCLDNQPLNSTGSQLGSPDLIMGWLRNISQSRNIDAYLVSLDQINSGGLIGSRVATDDDISTEKNRIVDLMSIIGNKPAYFFDTVMRLASTLGFQNMGMYEYISTRLYAAHNRMPFRHSDKNIRKDHILTYYDIDGADHIISYQNMYNEDDRKLYTLTREQVNKYLTARKRKFKLNVEILEYIKGFPNTYISVGVDDSSHRLTIQENEISYIEDFIVGSNNVFAGADEIAMCLLSRIATDLYKNKPSVRVVYFGGAENEKPDNWDFRSLKCNVDTHIRLSGGTLVTDDRPVNMEVLVLTKPRNGKTHQQNSNDIHWHINNNNTNNILTSVIDASSNPTGDSHFQRRLLGDFGSPIQLTKLLAYSSWNTVGNAIGMSIGHGIGRTAFIGLNHDTKLLRYALEGQSKLLFTEYAKDICYKVGTAWYINKYLVDHLNDKTGQVFTKEQKEEIPWNFYKYGVNQNETNLGWGKSCLLWSSFIGMTTGDFNIHKLASIFYTNGDMFESYIGPYNNKITQVNWINYPYENGDSAWFHLVFPWHRTFECTFPLNVSFK</sequence>
<dbReference type="OrthoDB" id="1947068at2"/>
<proteinExistence type="predicted"/>
<name>A0A0C7L5R5_PARSO</name>
<accession>A0A0C7L5R5</accession>
<protein>
    <recommendedName>
        <fullName evidence="3">DUF4127 family protein</fullName>
    </recommendedName>
</protein>
<dbReference type="EMBL" id="CEKZ01000027">
    <property type="protein sequence ID" value="CEP41841.1"/>
    <property type="molecule type" value="Genomic_DNA"/>
</dbReference>
<evidence type="ECO:0000313" key="2">
    <source>
        <dbReference type="Proteomes" id="UP000049127"/>
    </source>
</evidence>
<evidence type="ECO:0000313" key="1">
    <source>
        <dbReference type="EMBL" id="CEP41841.1"/>
    </source>
</evidence>